<dbReference type="AlphaFoldDB" id="A0A445BDQ9"/>
<sequence>MVFPPIPSLLLEVFDRMISCHLSQIISVAVNHNFWELMVLNRGGLKLSHLCFSNDIGFFEKAFMEHVEVKVNYDKSCIFFSENMCFTKKR</sequence>
<proteinExistence type="predicted"/>
<accession>A0A445BDQ9</accession>
<evidence type="ECO:0000313" key="1">
    <source>
        <dbReference type="EMBL" id="RYR36779.1"/>
    </source>
</evidence>
<evidence type="ECO:0000313" key="2">
    <source>
        <dbReference type="Proteomes" id="UP000289738"/>
    </source>
</evidence>
<keyword evidence="2" id="KW-1185">Reference proteome</keyword>
<reference evidence="1 2" key="1">
    <citation type="submission" date="2019-01" db="EMBL/GenBank/DDBJ databases">
        <title>Sequencing of cultivated peanut Arachis hypogaea provides insights into genome evolution and oil improvement.</title>
        <authorList>
            <person name="Chen X."/>
        </authorList>
    </citation>
    <scope>NUCLEOTIDE SEQUENCE [LARGE SCALE GENOMIC DNA]</scope>
    <source>
        <strain evidence="2">cv. Fuhuasheng</strain>
        <tissue evidence="1">Leaves</tissue>
    </source>
</reference>
<dbReference type="EMBL" id="SDMP01000009">
    <property type="protein sequence ID" value="RYR36779.1"/>
    <property type="molecule type" value="Genomic_DNA"/>
</dbReference>
<name>A0A445BDQ9_ARAHY</name>
<organism evidence="1 2">
    <name type="scientific">Arachis hypogaea</name>
    <name type="common">Peanut</name>
    <dbReference type="NCBI Taxonomy" id="3818"/>
    <lineage>
        <taxon>Eukaryota</taxon>
        <taxon>Viridiplantae</taxon>
        <taxon>Streptophyta</taxon>
        <taxon>Embryophyta</taxon>
        <taxon>Tracheophyta</taxon>
        <taxon>Spermatophyta</taxon>
        <taxon>Magnoliopsida</taxon>
        <taxon>eudicotyledons</taxon>
        <taxon>Gunneridae</taxon>
        <taxon>Pentapetalae</taxon>
        <taxon>rosids</taxon>
        <taxon>fabids</taxon>
        <taxon>Fabales</taxon>
        <taxon>Fabaceae</taxon>
        <taxon>Papilionoideae</taxon>
        <taxon>50 kb inversion clade</taxon>
        <taxon>dalbergioids sensu lato</taxon>
        <taxon>Dalbergieae</taxon>
        <taxon>Pterocarpus clade</taxon>
        <taxon>Arachis</taxon>
    </lineage>
</organism>
<comment type="caution">
    <text evidence="1">The sequence shown here is derived from an EMBL/GenBank/DDBJ whole genome shotgun (WGS) entry which is preliminary data.</text>
</comment>
<dbReference type="Proteomes" id="UP000289738">
    <property type="component" value="Chromosome A09"/>
</dbReference>
<protein>
    <submittedName>
        <fullName evidence="1">Uncharacterized protein</fullName>
    </submittedName>
</protein>
<gene>
    <name evidence="1" type="ORF">Ahy_A09g041736</name>
</gene>